<evidence type="ECO:0000256" key="6">
    <source>
        <dbReference type="ARBA" id="ARBA00023136"/>
    </source>
</evidence>
<keyword evidence="6" id="KW-0472">Membrane</keyword>
<dbReference type="Gene3D" id="3.90.550.10">
    <property type="entry name" value="Spore Coat Polysaccharide Biosynthesis Protein SpsA, Chain A"/>
    <property type="match status" value="1"/>
</dbReference>
<reference evidence="10" key="1">
    <citation type="journal article" date="2019" name="Int. J. Syst. Evol. Microbiol.">
        <title>The Global Catalogue of Microorganisms (GCM) 10K type strain sequencing project: providing services to taxonomists for standard genome sequencing and annotation.</title>
        <authorList>
            <consortium name="The Broad Institute Genomics Platform"/>
            <consortium name="The Broad Institute Genome Sequencing Center for Infectious Disease"/>
            <person name="Wu L."/>
            <person name="Ma J."/>
        </authorList>
    </citation>
    <scope>NUCLEOTIDE SEQUENCE [LARGE SCALE GENOMIC DNA]</scope>
    <source>
        <strain evidence="10">YIM 94188</strain>
    </source>
</reference>
<accession>A0ABW0ZDF0</accession>
<keyword evidence="3" id="KW-1003">Cell membrane</keyword>
<organism evidence="9 10">
    <name type="scientific">Nocardioides vastitatis</name>
    <dbReference type="NCBI Taxonomy" id="2568655"/>
    <lineage>
        <taxon>Bacteria</taxon>
        <taxon>Bacillati</taxon>
        <taxon>Actinomycetota</taxon>
        <taxon>Actinomycetes</taxon>
        <taxon>Propionibacteriales</taxon>
        <taxon>Nocardioidaceae</taxon>
        <taxon>Nocardioides</taxon>
    </lineage>
</organism>
<dbReference type="SUPFAM" id="SSF53756">
    <property type="entry name" value="UDP-Glycosyltransferase/glycogen phosphorylase"/>
    <property type="match status" value="1"/>
</dbReference>
<gene>
    <name evidence="9" type="ORF">ACFPQB_08815</name>
</gene>
<evidence type="ECO:0000256" key="7">
    <source>
        <dbReference type="SAM" id="Coils"/>
    </source>
</evidence>
<evidence type="ECO:0000256" key="2">
    <source>
        <dbReference type="ARBA" id="ARBA00010488"/>
    </source>
</evidence>
<evidence type="ECO:0000313" key="9">
    <source>
        <dbReference type="EMBL" id="MFC5729020.1"/>
    </source>
</evidence>
<evidence type="ECO:0000256" key="5">
    <source>
        <dbReference type="ARBA" id="ARBA00022944"/>
    </source>
</evidence>
<dbReference type="Proteomes" id="UP001596072">
    <property type="component" value="Unassembled WGS sequence"/>
</dbReference>
<protein>
    <submittedName>
        <fullName evidence="9">CDP-glycerol glycerophosphotransferase family protein</fullName>
    </submittedName>
</protein>
<dbReference type="Gene3D" id="3.40.50.11820">
    <property type="match status" value="1"/>
</dbReference>
<dbReference type="Pfam" id="PF00535">
    <property type="entry name" value="Glycos_transf_2"/>
    <property type="match status" value="1"/>
</dbReference>
<keyword evidence="5" id="KW-0777">Teichoic acid biosynthesis</keyword>
<evidence type="ECO:0000259" key="8">
    <source>
        <dbReference type="Pfam" id="PF00535"/>
    </source>
</evidence>
<keyword evidence="4" id="KW-0808">Transferase</keyword>
<sequence>MLDTTRARESAIRIARTAPGRLRGPVGRATRRFRGAFSGPLVSVVLAVSDDETTRIGPCLDSLRAQTHRNLDIVVVPYGRHHRVVATALQHAAGDWRIRVRRRALPSLAAARNAGVARARGELVMVVNGGDDLVVSAVQHLLAAHLDSGSPLVVGRIRKPETAGWIPDSPYDAAHHVDIPRTTLAETPVAVTDLGLGNKLFTTELWKRAGLAFTTGLPSGADVALGLLREAESFDLLKDFTYVPTGRKDGVGVGTTPDVLNSLQAWIERHERTWRLIEQLDVPHVRNWWLWGILEAAVQPLVADVERADAGQWRALRDHVSLLLESADQQVWTTLSAESRVKLWLLQHDHRSELEEFNAARLFTHGHRPTVVRDGKVWAQLPFHDDPSVGVPPELFEMTAEETRLRASLREARWVDAGHLELTVFAAIDFVHMDRLPAISCELVDERTRERMELPLRQYRDPRGNQRARRFQDFSWGAFVATVDVAQLVTRSTAAEALAPAGRSWSLEVGVTVDGVTRSGPITAVDEQGSAGFHEESHLAPRPVSGALVGFSPRFAVPGLRVLPDPGPRLRSIEVSGRSVAGVLDCGGAAVVAVRAWAGNVQVRAETTEAEDGSAFRLELPSATSAQARWTLRAVTASGEERPIGWPPVPDQWLGVGGGAVVASRDDAGALELVEAGSVLAVDELEVTDLELSLTGRWLAAEPPADAQVELVGARARVVGEMGGGAAGDPVRVRFRLASDPWGLGETPVRLGFYWLDVVTGGQRTRALLGERAIDQLHHFMLGSRYGARVIRSERAAGVELLRPLGDDERGPYAQEELQRWYREGDIPLDEQAVYLQSYVGASATDSQVAIHEELRRTHPELTLYWGVDGPSSWVPEGGVPVVINTREWYRTLASAKYLCMNIDPERWFTRRPGQRLLQTFHGYPAKSMGLRMWQAKHFTPRRIELELDRTSREWDLILTPAPEMDEYYRQEYAYDGPIHNAGYPRDDLLVSPEAEAVREDVRRRLGIRPGQKVVLYAPTWRDDLATNWRAAEVVHHLDLASASRALGPDYVLLMRGHRFHSAASGTLDQGRARYLDVTDYPEINHLILASDAAVLDYSSLRFDFALTMRPMVFLVPDLDTYVGGVRGFLYDYRESAPGPLVDTADEAVRLLRDIERLSERTREELERFNRRFNYLQDGHAARRVVEAFFGSGLGEG</sequence>
<name>A0ABW0ZDF0_9ACTN</name>
<evidence type="ECO:0000256" key="1">
    <source>
        <dbReference type="ARBA" id="ARBA00004202"/>
    </source>
</evidence>
<evidence type="ECO:0000256" key="3">
    <source>
        <dbReference type="ARBA" id="ARBA00022475"/>
    </source>
</evidence>
<dbReference type="PANTHER" id="PTHR37316">
    <property type="entry name" value="TEICHOIC ACID GLYCEROL-PHOSPHATE PRIMASE"/>
    <property type="match status" value="1"/>
</dbReference>
<dbReference type="SUPFAM" id="SSF53448">
    <property type="entry name" value="Nucleotide-diphospho-sugar transferases"/>
    <property type="match status" value="1"/>
</dbReference>
<evidence type="ECO:0000256" key="4">
    <source>
        <dbReference type="ARBA" id="ARBA00022679"/>
    </source>
</evidence>
<feature type="coiled-coil region" evidence="7">
    <location>
        <begin position="1141"/>
        <end position="1172"/>
    </location>
</feature>
<dbReference type="InterPro" id="IPR043149">
    <property type="entry name" value="TagF_N"/>
</dbReference>
<dbReference type="Gene3D" id="3.40.50.12580">
    <property type="match status" value="1"/>
</dbReference>
<dbReference type="EMBL" id="JBHSNS010000003">
    <property type="protein sequence ID" value="MFC5729020.1"/>
    <property type="molecule type" value="Genomic_DNA"/>
</dbReference>
<dbReference type="CDD" id="cd00761">
    <property type="entry name" value="Glyco_tranf_GTA_type"/>
    <property type="match status" value="1"/>
</dbReference>
<dbReference type="InterPro" id="IPR051612">
    <property type="entry name" value="Teichoic_Acid_Biosynth"/>
</dbReference>
<dbReference type="InterPro" id="IPR029044">
    <property type="entry name" value="Nucleotide-diphossugar_trans"/>
</dbReference>
<proteinExistence type="inferred from homology"/>
<comment type="similarity">
    <text evidence="2">Belongs to the CDP-glycerol glycerophosphotransferase family.</text>
</comment>
<keyword evidence="7" id="KW-0175">Coiled coil</keyword>
<dbReference type="InterPro" id="IPR043148">
    <property type="entry name" value="TagF_C"/>
</dbReference>
<feature type="domain" description="Glycosyltransferase 2-like" evidence="8">
    <location>
        <begin position="54"/>
        <end position="161"/>
    </location>
</feature>
<comment type="subcellular location">
    <subcellularLocation>
        <location evidence="1">Cell membrane</location>
        <topology evidence="1">Peripheral membrane protein</topology>
    </subcellularLocation>
</comment>
<evidence type="ECO:0000313" key="10">
    <source>
        <dbReference type="Proteomes" id="UP001596072"/>
    </source>
</evidence>
<dbReference type="Pfam" id="PF04464">
    <property type="entry name" value="Glyphos_transf"/>
    <property type="match status" value="1"/>
</dbReference>
<comment type="caution">
    <text evidence="9">The sequence shown here is derived from an EMBL/GenBank/DDBJ whole genome shotgun (WGS) entry which is preliminary data.</text>
</comment>
<dbReference type="PANTHER" id="PTHR37316:SF3">
    <property type="entry name" value="TEICHOIC ACID GLYCEROL-PHOSPHATE TRANSFERASE"/>
    <property type="match status" value="1"/>
</dbReference>
<dbReference type="InterPro" id="IPR001173">
    <property type="entry name" value="Glyco_trans_2-like"/>
</dbReference>
<dbReference type="InterPro" id="IPR007554">
    <property type="entry name" value="Glycerophosphate_synth"/>
</dbReference>
<keyword evidence="10" id="KW-1185">Reference proteome</keyword>